<reference evidence="3 4" key="1">
    <citation type="submission" date="2019-06" db="EMBL/GenBank/DDBJ databases">
        <title>Draft genome sequence of the filamentous fungus Phialemoniopsis curvata isolated from diesel fuel.</title>
        <authorList>
            <person name="Varaljay V.A."/>
            <person name="Lyon W.J."/>
            <person name="Crouch A.L."/>
            <person name="Drake C.E."/>
            <person name="Hollomon J.M."/>
            <person name="Nadeau L.J."/>
            <person name="Nunn H.S."/>
            <person name="Stevenson B.S."/>
            <person name="Bojanowski C.L."/>
            <person name="Crookes-Goodson W.J."/>
        </authorList>
    </citation>
    <scope>NUCLEOTIDE SEQUENCE [LARGE SCALE GENOMIC DNA]</scope>
    <source>
        <strain evidence="3 4">D216</strain>
    </source>
</reference>
<dbReference type="SUPFAM" id="SSF48208">
    <property type="entry name" value="Six-hairpin glycosidases"/>
    <property type="match status" value="1"/>
</dbReference>
<feature type="chain" id="PRO_5021334945" evidence="2">
    <location>
        <begin position="21"/>
        <end position="392"/>
    </location>
</feature>
<dbReference type="GO" id="GO:0016787">
    <property type="term" value="F:hydrolase activity"/>
    <property type="evidence" value="ECO:0007669"/>
    <property type="project" value="UniProtKB-KW"/>
</dbReference>
<dbReference type="InterPro" id="IPR052043">
    <property type="entry name" value="PolySaccharide_Degr_Enz"/>
</dbReference>
<feature type="signal peptide" evidence="2">
    <location>
        <begin position="1"/>
        <end position="20"/>
    </location>
</feature>
<dbReference type="InterPro" id="IPR010905">
    <property type="entry name" value="Glyco_hydro_88"/>
</dbReference>
<dbReference type="GO" id="GO:0005975">
    <property type="term" value="P:carbohydrate metabolic process"/>
    <property type="evidence" value="ECO:0007669"/>
    <property type="project" value="InterPro"/>
</dbReference>
<sequence length="392" mass="44405">MKSQWLSLLTICGAAATALADKRPYSVLMTEATMARKVAKVRWYTEQVFYRGVQYVYNATGDAKYAAYIRGQLDPILTENGTFTNWDGVASYEGLDNLRVGETMLFLWEHTGQQRYLNTADFLRREIDRQNRTDEGGLWHMDKTPDQQWLDGLWMVGAFYAHWTALFEPGNGTAWDDIAHEFDLIEEHCRDPGTGLLFHGYDESRRAVWADPVTGASPMLWDRADGWYFNALLDVLDWFPRSHPGFGRLRGYFVTLAEALRRAWDGEGGGWWLVMGPDYVGRKGNYIESSGTALFVTGFLKGMRKGYIPKHEYQEFAFGAYDAMTRKFVNETCGTINWEGTVKVGHLNGNGTFEAGLTGSLQAYIKEPIAQNWLLGVGPFIYASSEIEAMRG</sequence>
<evidence type="ECO:0000256" key="1">
    <source>
        <dbReference type="ARBA" id="ARBA00022801"/>
    </source>
</evidence>
<dbReference type="InterPro" id="IPR008928">
    <property type="entry name" value="6-hairpin_glycosidase_sf"/>
</dbReference>
<evidence type="ECO:0000256" key="2">
    <source>
        <dbReference type="SAM" id="SignalP"/>
    </source>
</evidence>
<keyword evidence="2" id="KW-0732">Signal</keyword>
<dbReference type="GeneID" id="41971257"/>
<dbReference type="Pfam" id="PF07470">
    <property type="entry name" value="Glyco_hydro_88"/>
    <property type="match status" value="1"/>
</dbReference>
<dbReference type="RefSeq" id="XP_030998227.1">
    <property type="nucleotide sequence ID" value="XM_031138151.1"/>
</dbReference>
<evidence type="ECO:0000313" key="4">
    <source>
        <dbReference type="Proteomes" id="UP000319257"/>
    </source>
</evidence>
<keyword evidence="1" id="KW-0378">Hydrolase</keyword>
<dbReference type="AlphaFoldDB" id="A0A507BBA6"/>
<protein>
    <submittedName>
        <fullName evidence="3">Uncharacterized protein</fullName>
    </submittedName>
</protein>
<dbReference type="EMBL" id="SKBQ01000017">
    <property type="protein sequence ID" value="TPX16516.1"/>
    <property type="molecule type" value="Genomic_DNA"/>
</dbReference>
<dbReference type="PANTHER" id="PTHR33886">
    <property type="entry name" value="UNSATURATED RHAMNOGALACTURONAN HYDROLASE (EUROFUNG)"/>
    <property type="match status" value="1"/>
</dbReference>
<dbReference type="PANTHER" id="PTHR33886:SF9">
    <property type="entry name" value="UNSATURATED RHAMNOGALACTURONAN HYDROLASE (EUROFUNG)"/>
    <property type="match status" value="1"/>
</dbReference>
<evidence type="ECO:0000313" key="3">
    <source>
        <dbReference type="EMBL" id="TPX16516.1"/>
    </source>
</evidence>
<organism evidence="3 4">
    <name type="scientific">Thyridium curvatum</name>
    <dbReference type="NCBI Taxonomy" id="1093900"/>
    <lineage>
        <taxon>Eukaryota</taxon>
        <taxon>Fungi</taxon>
        <taxon>Dikarya</taxon>
        <taxon>Ascomycota</taxon>
        <taxon>Pezizomycotina</taxon>
        <taxon>Sordariomycetes</taxon>
        <taxon>Sordariomycetidae</taxon>
        <taxon>Thyridiales</taxon>
        <taxon>Thyridiaceae</taxon>
        <taxon>Thyridium</taxon>
    </lineage>
</organism>
<comment type="caution">
    <text evidence="3">The sequence shown here is derived from an EMBL/GenBank/DDBJ whole genome shotgun (WGS) entry which is preliminary data.</text>
</comment>
<gene>
    <name evidence="3" type="ORF">E0L32_003810</name>
</gene>
<dbReference type="Gene3D" id="1.50.10.10">
    <property type="match status" value="1"/>
</dbReference>
<dbReference type="Proteomes" id="UP000319257">
    <property type="component" value="Unassembled WGS sequence"/>
</dbReference>
<accession>A0A507BBA6</accession>
<name>A0A507BBA6_9PEZI</name>
<proteinExistence type="predicted"/>
<dbReference type="InParanoid" id="A0A507BBA6"/>
<dbReference type="STRING" id="1093900.A0A507BBA6"/>
<dbReference type="InterPro" id="IPR012341">
    <property type="entry name" value="6hp_glycosidase-like_sf"/>
</dbReference>
<dbReference type="OrthoDB" id="540611at2759"/>
<keyword evidence="4" id="KW-1185">Reference proteome</keyword>